<dbReference type="EMBL" id="CAJVQC010004124">
    <property type="protein sequence ID" value="CAG8536431.1"/>
    <property type="molecule type" value="Genomic_DNA"/>
</dbReference>
<evidence type="ECO:0000313" key="2">
    <source>
        <dbReference type="Proteomes" id="UP000789920"/>
    </source>
</evidence>
<name>A0ACA9LQG8_9GLOM</name>
<feature type="non-terminal residue" evidence="1">
    <location>
        <position position="1"/>
    </location>
</feature>
<dbReference type="Proteomes" id="UP000789920">
    <property type="component" value="Unassembled WGS sequence"/>
</dbReference>
<reference evidence="1" key="1">
    <citation type="submission" date="2021-06" db="EMBL/GenBank/DDBJ databases">
        <authorList>
            <person name="Kallberg Y."/>
            <person name="Tangrot J."/>
            <person name="Rosling A."/>
        </authorList>
    </citation>
    <scope>NUCLEOTIDE SEQUENCE</scope>
    <source>
        <strain evidence="1">MA461A</strain>
    </source>
</reference>
<accession>A0ACA9LQG8</accession>
<protein>
    <submittedName>
        <fullName evidence="1">6736_t:CDS:1</fullName>
    </submittedName>
</protein>
<comment type="caution">
    <text evidence="1">The sequence shown here is derived from an EMBL/GenBank/DDBJ whole genome shotgun (WGS) entry which is preliminary data.</text>
</comment>
<keyword evidence="2" id="KW-1185">Reference proteome</keyword>
<organism evidence="1 2">
    <name type="scientific">Racocetra persica</name>
    <dbReference type="NCBI Taxonomy" id="160502"/>
    <lineage>
        <taxon>Eukaryota</taxon>
        <taxon>Fungi</taxon>
        <taxon>Fungi incertae sedis</taxon>
        <taxon>Mucoromycota</taxon>
        <taxon>Glomeromycotina</taxon>
        <taxon>Glomeromycetes</taxon>
        <taxon>Diversisporales</taxon>
        <taxon>Gigasporaceae</taxon>
        <taxon>Racocetra</taxon>
    </lineage>
</organism>
<gene>
    <name evidence="1" type="ORF">RPERSI_LOCUS3363</name>
</gene>
<sequence>ESSPVKKRSCPQIASIFKETKKRYLVRLSSRDIQESHYQMLQNCFNKVIETNSDDYQSIQSNLNINIKDRIHKYNVGNIFGYIGYLLPSVAKEIAKSSDIHTIMEDIPFKVIADSCSYNTQKTDDTLQNLDRIDQFNYPLDGNYNYPNSAGQDVNCYVLDSQFNGRAKIGGVFCGDCTVINDDDVGHGTHVAGIIGGATFGVAKKVNLISVRVVDNNGQGTIGDVVKGLEYVVGQHNQSSNKNTIINMSLSYPQFGNPFFQTLNDYVDEVVAQNIHVVVAAGNTDQNAQFNNTFDDACLTSPGAAKSVITVGTEVLSAGIDSSNGVATHSGTSMATPHGL</sequence>
<proteinExistence type="predicted"/>
<evidence type="ECO:0000313" key="1">
    <source>
        <dbReference type="EMBL" id="CAG8536431.1"/>
    </source>
</evidence>